<dbReference type="NCBIfam" id="NF046006">
    <property type="entry name" value="MAG6450_fam"/>
    <property type="match status" value="1"/>
</dbReference>
<keyword evidence="2" id="KW-1185">Reference proteome</keyword>
<dbReference type="KEGG" id="palr:HGI30_15130"/>
<reference evidence="1 2" key="1">
    <citation type="submission" date="2020-04" db="EMBL/GenBank/DDBJ databases">
        <title>Novel Paenibacillus strain UniB2 isolated from commercial digestive syrup.</title>
        <authorList>
            <person name="Thorat V."/>
            <person name="Kirdat K."/>
            <person name="Tiwarekar B."/>
            <person name="Yadav A."/>
        </authorList>
    </citation>
    <scope>NUCLEOTIDE SEQUENCE [LARGE SCALE GENOMIC DNA]</scope>
    <source>
        <strain evidence="1 2">UniB2</strain>
    </source>
</reference>
<proteinExistence type="predicted"/>
<dbReference type="AlphaFoldDB" id="A0A6H2GZD4"/>
<dbReference type="RefSeq" id="WP_168908317.1">
    <property type="nucleotide sequence ID" value="NZ_CP051428.1"/>
</dbReference>
<gene>
    <name evidence="1" type="ORF">HGI30_15130</name>
</gene>
<evidence type="ECO:0000313" key="2">
    <source>
        <dbReference type="Proteomes" id="UP000502136"/>
    </source>
</evidence>
<dbReference type="EMBL" id="CP051428">
    <property type="protein sequence ID" value="QJC52765.1"/>
    <property type="molecule type" value="Genomic_DNA"/>
</dbReference>
<name>A0A6H2GZD4_9BACL</name>
<sequence length="130" mass="15251">MSRLKNQGSSGGRKISDKAIEVKTVSRPSICFHDMNDSVYRLSDIDKYGFELMLKQFKIMGSMTWNEIYSHKGFKWEEIPERSMKYAIPKSLNRTSLFHVKVSGKFRVWGYREDNVFHLVWIDPNHDVTA</sequence>
<dbReference type="Proteomes" id="UP000502136">
    <property type="component" value="Chromosome"/>
</dbReference>
<accession>A0A6H2GZD4</accession>
<protein>
    <submittedName>
        <fullName evidence="1">Uncharacterized protein</fullName>
    </submittedName>
</protein>
<evidence type="ECO:0000313" key="1">
    <source>
        <dbReference type="EMBL" id="QJC52765.1"/>
    </source>
</evidence>
<organism evidence="1 2">
    <name type="scientific">Paenibacillus albicereus</name>
    <dbReference type="NCBI Taxonomy" id="2726185"/>
    <lineage>
        <taxon>Bacteria</taxon>
        <taxon>Bacillati</taxon>
        <taxon>Bacillota</taxon>
        <taxon>Bacilli</taxon>
        <taxon>Bacillales</taxon>
        <taxon>Paenibacillaceae</taxon>
        <taxon>Paenibacillus</taxon>
    </lineage>
</organism>